<dbReference type="Proteomes" id="UP001501565">
    <property type="component" value="Unassembled WGS sequence"/>
</dbReference>
<comment type="similarity">
    <text evidence="3 5">Belongs to the UDP-N-acetylglucosamine 2-epimerase family.</text>
</comment>
<gene>
    <name evidence="7" type="primary">wecB_2</name>
    <name evidence="7" type="ORF">GCM10022277_23300</name>
</gene>
<comment type="catalytic activity">
    <reaction evidence="2">
        <text>UDP-N-acetyl-alpha-D-glucosamine = UDP-N-acetyl-alpha-D-mannosamine</text>
        <dbReference type="Rhea" id="RHEA:17213"/>
        <dbReference type="ChEBI" id="CHEBI:57705"/>
        <dbReference type="ChEBI" id="CHEBI:68623"/>
        <dbReference type="EC" id="5.1.3.14"/>
    </reaction>
</comment>
<dbReference type="EC" id="5.1.3.14" evidence="4"/>
<proteinExistence type="inferred from homology"/>
<dbReference type="PANTHER" id="PTHR43174">
    <property type="entry name" value="UDP-N-ACETYLGLUCOSAMINE 2-EPIMERASE"/>
    <property type="match status" value="1"/>
</dbReference>
<organism evidence="7 8">
    <name type="scientific">Litoribacillus peritrichatus</name>
    <dbReference type="NCBI Taxonomy" id="718191"/>
    <lineage>
        <taxon>Bacteria</taxon>
        <taxon>Pseudomonadati</taxon>
        <taxon>Pseudomonadota</taxon>
        <taxon>Gammaproteobacteria</taxon>
        <taxon>Oceanospirillales</taxon>
        <taxon>Oceanospirillaceae</taxon>
        <taxon>Litoribacillus</taxon>
    </lineage>
</organism>
<reference evidence="8" key="1">
    <citation type="journal article" date="2019" name="Int. J. Syst. Evol. Microbiol.">
        <title>The Global Catalogue of Microorganisms (GCM) 10K type strain sequencing project: providing services to taxonomists for standard genome sequencing and annotation.</title>
        <authorList>
            <consortium name="The Broad Institute Genomics Platform"/>
            <consortium name="The Broad Institute Genome Sequencing Center for Infectious Disease"/>
            <person name="Wu L."/>
            <person name="Ma J."/>
        </authorList>
    </citation>
    <scope>NUCLEOTIDE SEQUENCE [LARGE SCALE GENOMIC DNA]</scope>
    <source>
        <strain evidence="8">JCM 17551</strain>
    </source>
</reference>
<dbReference type="NCBIfam" id="TIGR00236">
    <property type="entry name" value="wecB"/>
    <property type="match status" value="1"/>
</dbReference>
<evidence type="ECO:0000256" key="3">
    <source>
        <dbReference type="ARBA" id="ARBA00038209"/>
    </source>
</evidence>
<evidence type="ECO:0000256" key="1">
    <source>
        <dbReference type="ARBA" id="ARBA00023235"/>
    </source>
</evidence>
<evidence type="ECO:0000256" key="2">
    <source>
        <dbReference type="ARBA" id="ARBA00036080"/>
    </source>
</evidence>
<evidence type="ECO:0000256" key="4">
    <source>
        <dbReference type="ARBA" id="ARBA00038858"/>
    </source>
</evidence>
<evidence type="ECO:0000313" key="8">
    <source>
        <dbReference type="Proteomes" id="UP001501565"/>
    </source>
</evidence>
<dbReference type="Pfam" id="PF02350">
    <property type="entry name" value="Epimerase_2"/>
    <property type="match status" value="1"/>
</dbReference>
<dbReference type="InterPro" id="IPR029767">
    <property type="entry name" value="WecB-like"/>
</dbReference>
<dbReference type="EMBL" id="BAABBN010000007">
    <property type="protein sequence ID" value="GAA3926555.1"/>
    <property type="molecule type" value="Genomic_DNA"/>
</dbReference>
<dbReference type="CDD" id="cd03786">
    <property type="entry name" value="GTB_UDP-GlcNAc_2-Epimerase"/>
    <property type="match status" value="1"/>
</dbReference>
<dbReference type="PANTHER" id="PTHR43174:SF2">
    <property type="entry name" value="UDP-N-ACETYLGLUCOSAMINE 2-EPIMERASE"/>
    <property type="match status" value="1"/>
</dbReference>
<feature type="domain" description="UDP-N-acetylglucosamine 2-epimerase" evidence="6">
    <location>
        <begin position="23"/>
        <end position="370"/>
    </location>
</feature>
<evidence type="ECO:0000256" key="5">
    <source>
        <dbReference type="RuleBase" id="RU003513"/>
    </source>
</evidence>
<keyword evidence="1 5" id="KW-0413">Isomerase</keyword>
<dbReference type="SUPFAM" id="SSF53756">
    <property type="entry name" value="UDP-Glycosyltransferase/glycogen phosphorylase"/>
    <property type="match status" value="1"/>
</dbReference>
<dbReference type="InterPro" id="IPR003331">
    <property type="entry name" value="UDP_GlcNAc_Epimerase_2_dom"/>
</dbReference>
<dbReference type="RefSeq" id="WP_344798705.1">
    <property type="nucleotide sequence ID" value="NZ_BAABBN010000007.1"/>
</dbReference>
<evidence type="ECO:0000259" key="6">
    <source>
        <dbReference type="Pfam" id="PF02350"/>
    </source>
</evidence>
<evidence type="ECO:0000313" key="7">
    <source>
        <dbReference type="EMBL" id="GAA3926555.1"/>
    </source>
</evidence>
<comment type="caution">
    <text evidence="7">The sequence shown here is derived from an EMBL/GenBank/DDBJ whole genome shotgun (WGS) entry which is preliminary data.</text>
</comment>
<sequence>MKVLLIFGTRPEAIKMAPLVQALKKSDCDVEVCVTGQHREMLDQVLDLFGIVPEYDLNLMKPNQDLTELSARMLIGLKDVLLQSKPDWVGVHGDTTTSMIAGLASFYQKIPVFHVEAGLRTGNKLSPWPEEMNRSITGSLANLHFAPTVLAKSNLTAENIDDHSIVVTGNTVIDALLDVVDKIKTDPDVTKRCKEHIGLDFISDEQPILLVTGHRRENFGQGFENICLALKEIAQRKPELQIIYPVHLNPNVQQPVNTLLSGLSNVHLIPPQDYLPFVYLMSKAHIILTDSGGIQEEAPSLGKPVLVMRDTTERPEAISAGTVKLVGTSVTTIVDHIIELLDNESLYQSMSQASNPYGDGQAASRIANHLMKLNA</sequence>
<dbReference type="Gene3D" id="3.40.50.2000">
    <property type="entry name" value="Glycogen Phosphorylase B"/>
    <property type="match status" value="2"/>
</dbReference>
<name>A0ABP7MNU8_9GAMM</name>
<keyword evidence="8" id="KW-1185">Reference proteome</keyword>
<accession>A0ABP7MNU8</accession>
<protein>
    <recommendedName>
        <fullName evidence="4">UDP-N-acetylglucosamine 2-epimerase (non-hydrolyzing)</fullName>
        <ecNumber evidence="4">5.1.3.14</ecNumber>
    </recommendedName>
</protein>